<reference evidence="2 3" key="1">
    <citation type="submission" date="2021-06" db="EMBL/GenBank/DDBJ databases">
        <authorList>
            <person name="Palmer J.M."/>
        </authorList>
    </citation>
    <scope>NUCLEOTIDE SEQUENCE [LARGE SCALE GENOMIC DNA]</scope>
    <source>
        <strain evidence="2 3">XC_2019</strain>
        <tissue evidence="2">Muscle</tissue>
    </source>
</reference>
<evidence type="ECO:0000313" key="3">
    <source>
        <dbReference type="Proteomes" id="UP001434883"/>
    </source>
</evidence>
<keyword evidence="3" id="KW-1185">Reference proteome</keyword>
<keyword evidence="1" id="KW-0472">Membrane</keyword>
<protein>
    <submittedName>
        <fullName evidence="2">Uncharacterized protein</fullName>
    </submittedName>
</protein>
<feature type="transmembrane region" description="Helical" evidence="1">
    <location>
        <begin position="38"/>
        <end position="60"/>
    </location>
</feature>
<feature type="transmembrane region" description="Helical" evidence="1">
    <location>
        <begin position="88"/>
        <end position="109"/>
    </location>
</feature>
<evidence type="ECO:0000313" key="2">
    <source>
        <dbReference type="EMBL" id="MEQ2208765.1"/>
    </source>
</evidence>
<accession>A0ABV0RKR5</accession>
<name>A0ABV0RKR5_9TELE</name>
<comment type="caution">
    <text evidence="2">The sequence shown here is derived from an EMBL/GenBank/DDBJ whole genome shotgun (WGS) entry which is preliminary data.</text>
</comment>
<proteinExistence type="predicted"/>
<keyword evidence="1" id="KW-1133">Transmembrane helix</keyword>
<sequence length="127" mass="14137">MNLIYIHCVIPPALSRKMYSSRGHFGRGFIELYQLQNVLILTFCGSSIFYSWFLICIHFSPPAPVCDVRSPFPSFSIILSSVLDSLHFSLSSVCLPLSVCATVTVKAVVAEFLMKQQLAALDTTSRE</sequence>
<gene>
    <name evidence="2" type="ORF">XENOCAPTIV_013849</name>
</gene>
<dbReference type="EMBL" id="JAHRIN010050700">
    <property type="protein sequence ID" value="MEQ2208765.1"/>
    <property type="molecule type" value="Genomic_DNA"/>
</dbReference>
<keyword evidence="1" id="KW-0812">Transmembrane</keyword>
<dbReference type="Proteomes" id="UP001434883">
    <property type="component" value="Unassembled WGS sequence"/>
</dbReference>
<organism evidence="2 3">
    <name type="scientific">Xenoophorus captivus</name>
    <dbReference type="NCBI Taxonomy" id="1517983"/>
    <lineage>
        <taxon>Eukaryota</taxon>
        <taxon>Metazoa</taxon>
        <taxon>Chordata</taxon>
        <taxon>Craniata</taxon>
        <taxon>Vertebrata</taxon>
        <taxon>Euteleostomi</taxon>
        <taxon>Actinopterygii</taxon>
        <taxon>Neopterygii</taxon>
        <taxon>Teleostei</taxon>
        <taxon>Neoteleostei</taxon>
        <taxon>Acanthomorphata</taxon>
        <taxon>Ovalentaria</taxon>
        <taxon>Atherinomorphae</taxon>
        <taxon>Cyprinodontiformes</taxon>
        <taxon>Goodeidae</taxon>
        <taxon>Xenoophorus</taxon>
    </lineage>
</organism>
<evidence type="ECO:0000256" key="1">
    <source>
        <dbReference type="SAM" id="Phobius"/>
    </source>
</evidence>